<feature type="compositionally biased region" description="Basic and acidic residues" evidence="1">
    <location>
        <begin position="192"/>
        <end position="204"/>
    </location>
</feature>
<organism evidence="2 3">
    <name type="scientific">Daedalea quercina L-15889</name>
    <dbReference type="NCBI Taxonomy" id="1314783"/>
    <lineage>
        <taxon>Eukaryota</taxon>
        <taxon>Fungi</taxon>
        <taxon>Dikarya</taxon>
        <taxon>Basidiomycota</taxon>
        <taxon>Agaricomycotina</taxon>
        <taxon>Agaricomycetes</taxon>
        <taxon>Polyporales</taxon>
        <taxon>Fomitopsis</taxon>
    </lineage>
</organism>
<feature type="region of interest" description="Disordered" evidence="1">
    <location>
        <begin position="168"/>
        <end position="204"/>
    </location>
</feature>
<keyword evidence="3" id="KW-1185">Reference proteome</keyword>
<protein>
    <submittedName>
        <fullName evidence="2">Uncharacterized protein</fullName>
    </submittedName>
</protein>
<dbReference type="EMBL" id="KV429046">
    <property type="protein sequence ID" value="KZT71401.1"/>
    <property type="molecule type" value="Genomic_DNA"/>
</dbReference>
<evidence type="ECO:0000313" key="2">
    <source>
        <dbReference type="EMBL" id="KZT71401.1"/>
    </source>
</evidence>
<proteinExistence type="predicted"/>
<accession>A0A165S155</accession>
<dbReference type="Proteomes" id="UP000076727">
    <property type="component" value="Unassembled WGS sequence"/>
</dbReference>
<evidence type="ECO:0000256" key="1">
    <source>
        <dbReference type="SAM" id="MobiDB-lite"/>
    </source>
</evidence>
<sequence>MYTGGPRPPSMLQGHLRFPFHRTRLPNLKATSGEQWAGQPLSRPPPFRWAITSVWLGSAARGCERSRAGRAGMSMVVRVLATMYSLRSASAKLLHATANNIRLLFDRRAAPARCPAGLPVVDVTPLSRSHKSAGLSNPAILQLLPCILMGSTAVATVCATRTHRPAEACDHQPHRHPVSRQPEAHQGSWSLRPRDDARHGQFPM</sequence>
<reference evidence="2 3" key="1">
    <citation type="journal article" date="2016" name="Mol. Biol. Evol.">
        <title>Comparative Genomics of Early-Diverging Mushroom-Forming Fungi Provides Insights into the Origins of Lignocellulose Decay Capabilities.</title>
        <authorList>
            <person name="Nagy L.G."/>
            <person name="Riley R."/>
            <person name="Tritt A."/>
            <person name="Adam C."/>
            <person name="Daum C."/>
            <person name="Floudas D."/>
            <person name="Sun H."/>
            <person name="Yadav J.S."/>
            <person name="Pangilinan J."/>
            <person name="Larsson K.H."/>
            <person name="Matsuura K."/>
            <person name="Barry K."/>
            <person name="Labutti K."/>
            <person name="Kuo R."/>
            <person name="Ohm R.A."/>
            <person name="Bhattacharya S.S."/>
            <person name="Shirouzu T."/>
            <person name="Yoshinaga Y."/>
            <person name="Martin F.M."/>
            <person name="Grigoriev I.V."/>
            <person name="Hibbett D.S."/>
        </authorList>
    </citation>
    <scope>NUCLEOTIDE SEQUENCE [LARGE SCALE GENOMIC DNA]</scope>
    <source>
        <strain evidence="2 3">L-15889</strain>
    </source>
</reference>
<name>A0A165S155_9APHY</name>
<gene>
    <name evidence="2" type="ORF">DAEQUDRAFT_129327</name>
</gene>
<evidence type="ECO:0000313" key="3">
    <source>
        <dbReference type="Proteomes" id="UP000076727"/>
    </source>
</evidence>
<dbReference type="AlphaFoldDB" id="A0A165S155"/>